<dbReference type="EMBL" id="QSJN01000007">
    <property type="protein sequence ID" value="RHD74029.1"/>
    <property type="molecule type" value="Genomic_DNA"/>
</dbReference>
<sequence length="339" mass="38616">MLYIQRDIRFWNVEEQLPGSYLVSEDIEQYHNGAYLLLNAEQERYHNDHPEATPLECWNMAPEPDPEPTPEELLWRARDAKRKEIYDKDIHHYYIDEQDAYVSNTLQVKDKCGRQEEVEVGGHLYASNILTVALDEIADYSEQCGKVTDSLLSRIDAAQTAEEVEAIVVQGYPEMIHTTTAALQTKADKAIAKSPEAQAVTFARAMMNSVSLTASQALEMQVLFPIWGEKDAEFGKEVEIGFRLRVVEGESDTLFEVIQKHKLQADWKPGIETASLYKIVEAEHAGTLDDPIPYVQGMAFEKDKYYEQYGVIYLCILTTVTGYPNDLKDLPTIVQEVKR</sequence>
<evidence type="ECO:0000313" key="2">
    <source>
        <dbReference type="Proteomes" id="UP000284660"/>
    </source>
</evidence>
<dbReference type="RefSeq" id="WP_008780377.1">
    <property type="nucleotide sequence ID" value="NZ_CP103148.1"/>
</dbReference>
<accession>A0A3R6BLS4</accession>
<comment type="caution">
    <text evidence="1">The sequence shown here is derived from an EMBL/GenBank/DDBJ whole genome shotgun (WGS) entry which is preliminary data.</text>
</comment>
<reference evidence="1 2" key="1">
    <citation type="submission" date="2018-08" db="EMBL/GenBank/DDBJ databases">
        <title>A genome reference for cultivated species of the human gut microbiota.</title>
        <authorList>
            <person name="Zou Y."/>
            <person name="Xue W."/>
            <person name="Luo G."/>
        </authorList>
    </citation>
    <scope>NUCLEOTIDE SEQUENCE [LARGE SCALE GENOMIC DNA]</scope>
    <source>
        <strain evidence="1 2">AM30-4</strain>
    </source>
</reference>
<name>A0A3R6BLS4_PARDI</name>
<dbReference type="Proteomes" id="UP000284660">
    <property type="component" value="Unassembled WGS sequence"/>
</dbReference>
<organism evidence="1 2">
    <name type="scientific">Parabacteroides distasonis</name>
    <dbReference type="NCBI Taxonomy" id="823"/>
    <lineage>
        <taxon>Bacteria</taxon>
        <taxon>Pseudomonadati</taxon>
        <taxon>Bacteroidota</taxon>
        <taxon>Bacteroidia</taxon>
        <taxon>Bacteroidales</taxon>
        <taxon>Tannerellaceae</taxon>
        <taxon>Parabacteroides</taxon>
    </lineage>
</organism>
<gene>
    <name evidence="1" type="ORF">DW782_12940</name>
</gene>
<evidence type="ECO:0000313" key="1">
    <source>
        <dbReference type="EMBL" id="RHD74029.1"/>
    </source>
</evidence>
<dbReference type="AlphaFoldDB" id="A0A3R6BLS4"/>
<protein>
    <submittedName>
        <fullName evidence="1">Uncharacterized protein</fullName>
    </submittedName>
</protein>
<proteinExistence type="predicted"/>